<evidence type="ECO:0000313" key="2">
    <source>
        <dbReference type="EMBL" id="PNS11975.1"/>
    </source>
</evidence>
<keyword evidence="3" id="KW-1185">Reference proteome</keyword>
<keyword evidence="1" id="KW-1133">Transmembrane helix</keyword>
<name>A0A2K1QAD2_9GAMM</name>
<sequence length="375" mass="43677">MIFFLLMLSSTVLLTISRHRITCYYWIFLALVSAFRFEVGTDYPNYVNLYYDIKAGYQSYLHLEPFHLILNKLAFYLNFGPQFIFFIYSILTTFLFALFYYKTSKIYKGLNAKMVFALCTILYVGNYYFLTLNSIRSCLAAAIYVMSLYCFLKGRRLLMLLLLIIGSTIHFSIIPIALITVFLLKFIFPVKKITFFIFAAILITNPISIVKYIFVTYKLMYYNYFLSNTFAVPATFIGQMSAYGGVLLALIFYSFFTRYIRIEDKKLKAIFQLSILLFIAFRIFSSELFVFARMSRYFSPVLYFFTALAITYYLQLKVRPAFRAASLFCVVLILVVSNIIMFMPRGLGDASYGNYKINYCINTMSVCDIPISTMD</sequence>
<comment type="caution">
    <text evidence="2">The sequence shown here is derived from an EMBL/GenBank/DDBJ whole genome shotgun (WGS) entry which is preliminary data.</text>
</comment>
<protein>
    <recommendedName>
        <fullName evidence="4">EpsG family protein</fullName>
    </recommendedName>
</protein>
<evidence type="ECO:0008006" key="4">
    <source>
        <dbReference type="Google" id="ProtNLM"/>
    </source>
</evidence>
<keyword evidence="1" id="KW-0812">Transmembrane</keyword>
<reference evidence="3" key="1">
    <citation type="submission" date="2017-09" db="EMBL/GenBank/DDBJ databases">
        <authorList>
            <person name="Palmer M."/>
            <person name="Steenkamp E.T."/>
            <person name="Coetzee M.P."/>
            <person name="Avontuur J.R."/>
            <person name="Van Zyl E."/>
            <person name="Chan W.-Y."/>
            <person name="Blom J."/>
            <person name="Venter S.N."/>
        </authorList>
    </citation>
    <scope>NUCLEOTIDE SEQUENCE [LARGE SCALE GENOMIC DNA]</scope>
    <source>
        <strain evidence="3">QC88-366</strain>
    </source>
</reference>
<dbReference type="AlphaFoldDB" id="A0A2K1QAD2"/>
<feature type="transmembrane region" description="Helical" evidence="1">
    <location>
        <begin position="297"/>
        <end position="314"/>
    </location>
</feature>
<feature type="transmembrane region" description="Helical" evidence="1">
    <location>
        <begin position="243"/>
        <end position="260"/>
    </location>
</feature>
<organism evidence="2 3">
    <name type="scientific">Mixta theicola</name>
    <dbReference type="NCBI Taxonomy" id="1458355"/>
    <lineage>
        <taxon>Bacteria</taxon>
        <taxon>Pseudomonadati</taxon>
        <taxon>Pseudomonadota</taxon>
        <taxon>Gammaproteobacteria</taxon>
        <taxon>Enterobacterales</taxon>
        <taxon>Erwiniaceae</taxon>
        <taxon>Mixta</taxon>
    </lineage>
</organism>
<accession>A0A2K1QAD2</accession>
<feature type="transmembrane region" description="Helical" evidence="1">
    <location>
        <begin position="83"/>
        <end position="101"/>
    </location>
</feature>
<proteinExistence type="predicted"/>
<feature type="transmembrane region" description="Helical" evidence="1">
    <location>
        <begin position="159"/>
        <end position="187"/>
    </location>
</feature>
<gene>
    <name evidence="2" type="ORF">COO59_08265</name>
</gene>
<dbReference type="EMBL" id="NWUO01000005">
    <property type="protein sequence ID" value="PNS11975.1"/>
    <property type="molecule type" value="Genomic_DNA"/>
</dbReference>
<dbReference type="OrthoDB" id="4907145at2"/>
<dbReference type="InterPro" id="IPR049458">
    <property type="entry name" value="EpsG-like"/>
</dbReference>
<feature type="transmembrane region" description="Helical" evidence="1">
    <location>
        <begin position="321"/>
        <end position="343"/>
    </location>
</feature>
<keyword evidence="1" id="KW-0472">Membrane</keyword>
<dbReference type="Proteomes" id="UP000236345">
    <property type="component" value="Unassembled WGS sequence"/>
</dbReference>
<dbReference type="Pfam" id="PF14897">
    <property type="entry name" value="EpsG"/>
    <property type="match status" value="1"/>
</dbReference>
<feature type="transmembrane region" description="Helical" evidence="1">
    <location>
        <begin position="267"/>
        <end position="285"/>
    </location>
</feature>
<evidence type="ECO:0000256" key="1">
    <source>
        <dbReference type="SAM" id="Phobius"/>
    </source>
</evidence>
<dbReference type="RefSeq" id="WP_103059332.1">
    <property type="nucleotide sequence ID" value="NZ_NWUO01000005.1"/>
</dbReference>
<evidence type="ECO:0000313" key="3">
    <source>
        <dbReference type="Proteomes" id="UP000236345"/>
    </source>
</evidence>
<feature type="transmembrane region" description="Helical" evidence="1">
    <location>
        <begin position="193"/>
        <end position="214"/>
    </location>
</feature>